<keyword evidence="2" id="KW-1185">Reference proteome</keyword>
<dbReference type="EMBL" id="JAQNDN010000022">
    <property type="protein sequence ID" value="MDC0673473.1"/>
    <property type="molecule type" value="Genomic_DNA"/>
</dbReference>
<dbReference type="RefSeq" id="WP_272006558.1">
    <property type="nucleotide sequence ID" value="NZ_JAQNDN010000022.1"/>
</dbReference>
<reference evidence="1 2" key="1">
    <citation type="submission" date="2022-11" db="EMBL/GenBank/DDBJ databases">
        <title>Minimal conservation of predation-associated metabolite biosynthetic gene clusters underscores biosynthetic potential of Myxococcota including descriptions for ten novel species: Archangium lansinium sp. nov., Myxococcus landrumus sp. nov., Nannocystis bai.</title>
        <authorList>
            <person name="Ahearne A."/>
            <person name="Stevens C."/>
            <person name="Dowd S."/>
        </authorList>
    </citation>
    <scope>NUCLEOTIDE SEQUENCE [LARGE SCALE GENOMIC DNA]</scope>
    <source>
        <strain evidence="1 2">NCELM</strain>
    </source>
</reference>
<proteinExistence type="predicted"/>
<sequence>MILAVLVAEPPAAPVLRWQAPPPCPSAAEVHELVRFYENGQPQRPNVWAEATVVATADGWSLVAAIVAPEGRTHVVLRDRDCRVLASATALLMAVHLDGARSQERAVEAAPPRHRAPQLHGLVRGFGGVATGLTPRPAGAVGLSFGLAGRAVRAELALAYAFERAAEVGVPGVGVGLRMGSATLRGCWAPRSGRPQFPLCGDLELGVMLGRGRGVDASRTRAHPWLAAGVGVGVIGWVQPNVGLWLEGRAHVALLRPQFIIDGIDTVFRAPPAGVRVLAGIEVRFVLAGRRNSFTARRRGGD</sequence>
<accession>A0ABT5BIG6</accession>
<comment type="caution">
    <text evidence="1">The sequence shown here is derived from an EMBL/GenBank/DDBJ whole genome shotgun (WGS) entry which is preliminary data.</text>
</comment>
<organism evidence="1 2">
    <name type="scientific">Nannocystis radixulma</name>
    <dbReference type="NCBI Taxonomy" id="2995305"/>
    <lineage>
        <taxon>Bacteria</taxon>
        <taxon>Pseudomonadati</taxon>
        <taxon>Myxococcota</taxon>
        <taxon>Polyangia</taxon>
        <taxon>Nannocystales</taxon>
        <taxon>Nannocystaceae</taxon>
        <taxon>Nannocystis</taxon>
    </lineage>
</organism>
<evidence type="ECO:0000313" key="1">
    <source>
        <dbReference type="EMBL" id="MDC0673473.1"/>
    </source>
</evidence>
<evidence type="ECO:0000313" key="2">
    <source>
        <dbReference type="Proteomes" id="UP001217838"/>
    </source>
</evidence>
<dbReference type="Proteomes" id="UP001217838">
    <property type="component" value="Unassembled WGS sequence"/>
</dbReference>
<protein>
    <submittedName>
        <fullName evidence="1">Uncharacterized protein</fullName>
    </submittedName>
</protein>
<gene>
    <name evidence="1" type="ORF">POL58_37355</name>
</gene>
<name>A0ABT5BIG6_9BACT</name>